<evidence type="ECO:0000256" key="3">
    <source>
        <dbReference type="ARBA" id="ARBA00023002"/>
    </source>
</evidence>
<dbReference type="Pfam" id="PF00881">
    <property type="entry name" value="Nitroreductase"/>
    <property type="match status" value="2"/>
</dbReference>
<accession>A0ABS6WDE8</accession>
<comment type="caution">
    <text evidence="5">The sequence shown here is derived from an EMBL/GenBank/DDBJ whole genome shotgun (WGS) entry which is preliminary data.</text>
</comment>
<keyword evidence="3" id="KW-0560">Oxidoreductase</keyword>
<evidence type="ECO:0000313" key="6">
    <source>
        <dbReference type="Proteomes" id="UP000700815"/>
    </source>
</evidence>
<evidence type="ECO:0000313" key="5">
    <source>
        <dbReference type="EMBL" id="MBW3091720.1"/>
    </source>
</evidence>
<evidence type="ECO:0000259" key="4">
    <source>
        <dbReference type="Pfam" id="PF00881"/>
    </source>
</evidence>
<keyword evidence="2" id="KW-0288">FMN</keyword>
<dbReference type="InterPro" id="IPR029479">
    <property type="entry name" value="Nitroreductase"/>
</dbReference>
<evidence type="ECO:0000256" key="1">
    <source>
        <dbReference type="ARBA" id="ARBA00022630"/>
    </source>
</evidence>
<feature type="domain" description="Nitroreductase" evidence="4">
    <location>
        <begin position="235"/>
        <end position="306"/>
    </location>
</feature>
<dbReference type="PANTHER" id="PTHR23026">
    <property type="entry name" value="NADPH NITROREDUCTASE"/>
    <property type="match status" value="1"/>
</dbReference>
<keyword evidence="6" id="KW-1185">Reference proteome</keyword>
<feature type="domain" description="Nitroreductase" evidence="4">
    <location>
        <begin position="164"/>
        <end position="216"/>
    </location>
</feature>
<protein>
    <submittedName>
        <fullName evidence="5">Nitroreductase family protein</fullName>
    </submittedName>
</protein>
<organism evidence="5 6">
    <name type="scientific">Bifidobacterium miconis</name>
    <dbReference type="NCBI Taxonomy" id="2834435"/>
    <lineage>
        <taxon>Bacteria</taxon>
        <taxon>Bacillati</taxon>
        <taxon>Actinomycetota</taxon>
        <taxon>Actinomycetes</taxon>
        <taxon>Bifidobacteriales</taxon>
        <taxon>Bifidobacteriaceae</taxon>
        <taxon>Bifidobacterium</taxon>
    </lineage>
</organism>
<name>A0ABS6WDE8_9BIFI</name>
<keyword evidence="1" id="KW-0285">Flavoprotein</keyword>
<dbReference type="RefSeq" id="WP_219057830.1">
    <property type="nucleotide sequence ID" value="NZ_JAHBBH010000003.1"/>
</dbReference>
<sequence>MIRKVLDFRWDVMEKRRLMAESRSQSNRFNRFYSRTYSVGTGQVETRILFHTHQIEKGLSHKDFRPGFGKDALRCLAIALEQLRGDDPRYEGNEVYRMALSALHEYVRRHQTLKFDLSYMQSMFSNELWDEVLSCEDKAAGSETILRESKLANEQDTFARIAHGRYAVREYSSHPVSSEELLKAVALSMKTPSVCNRQPTRVHIVLDKTVIQRLLDIQGGYRGYPTPPALVLVSSDLRAFMNHTERNEPYVDGGLFAMSLLYSLEYYGLAACPLNAMFDKAKETATRPLIGLPDYEVPVMYIAVGHFAEESTVCRSARFSAERITTVIK</sequence>
<proteinExistence type="predicted"/>
<dbReference type="Proteomes" id="UP000700815">
    <property type="component" value="Unassembled WGS sequence"/>
</dbReference>
<dbReference type="PANTHER" id="PTHR23026:SF90">
    <property type="entry name" value="IODOTYROSINE DEIODINASE 1"/>
    <property type="match status" value="1"/>
</dbReference>
<gene>
    <name evidence="5" type="ORF">KIH79_01870</name>
</gene>
<dbReference type="InterPro" id="IPR050627">
    <property type="entry name" value="Nitroreductase/BluB"/>
</dbReference>
<reference evidence="5 6" key="1">
    <citation type="submission" date="2021-05" db="EMBL/GenBank/DDBJ databases">
        <title>Phylogenetic classification of ten novel species belonging to the genus Bifidobacterium comprising B. colchicus sp. nov., B. abeli sp. nov., B. bicoloris sp. nov., B. guerezis sp. nov., B. rosaliae sp. nov., B. santillanensis sp. nov., B. argentati sp. nov., B. amazzoni sp. nov., B. pluviali sp. nov., and B. pinnaculum sp. nov.</title>
        <authorList>
            <person name="Lugli G.A."/>
            <person name="Ruiz Garcia L."/>
            <person name="Margolles A."/>
            <person name="Ventura M."/>
        </authorList>
    </citation>
    <scope>NUCLEOTIDE SEQUENCE [LARGE SCALE GENOMIC DNA]</scope>
    <source>
        <strain evidence="5 6">82T10</strain>
    </source>
</reference>
<evidence type="ECO:0000256" key="2">
    <source>
        <dbReference type="ARBA" id="ARBA00022643"/>
    </source>
</evidence>
<dbReference type="EMBL" id="JAHBBH010000003">
    <property type="protein sequence ID" value="MBW3091720.1"/>
    <property type="molecule type" value="Genomic_DNA"/>
</dbReference>